<dbReference type="SUPFAM" id="SSF81653">
    <property type="entry name" value="Calcium ATPase, transduction domain A"/>
    <property type="match status" value="1"/>
</dbReference>
<evidence type="ECO:0000256" key="12">
    <source>
        <dbReference type="ARBA" id="ARBA00022989"/>
    </source>
</evidence>
<dbReference type="Pfam" id="PF00122">
    <property type="entry name" value="E1-E2_ATPase"/>
    <property type="match status" value="1"/>
</dbReference>
<feature type="transmembrane region" description="Helical" evidence="16">
    <location>
        <begin position="772"/>
        <end position="792"/>
    </location>
</feature>
<dbReference type="SUPFAM" id="SSF81665">
    <property type="entry name" value="Calcium ATPase, transmembrane domain M"/>
    <property type="match status" value="1"/>
</dbReference>
<dbReference type="Gene3D" id="3.40.50.1000">
    <property type="entry name" value="HAD superfamily/HAD-like"/>
    <property type="match status" value="1"/>
</dbReference>
<feature type="domain" description="Cation-transporting P-type ATPase N-terminal" evidence="17">
    <location>
        <begin position="1"/>
        <end position="62"/>
    </location>
</feature>
<dbReference type="Pfam" id="PF00690">
    <property type="entry name" value="Cation_ATPase_N"/>
    <property type="match status" value="1"/>
</dbReference>
<evidence type="ECO:0000256" key="3">
    <source>
        <dbReference type="ARBA" id="ARBA00022448"/>
    </source>
</evidence>
<dbReference type="InterPro" id="IPR004014">
    <property type="entry name" value="ATPase_P-typ_cation-transptr_N"/>
</dbReference>
<keyword evidence="12 16" id="KW-1133">Transmembrane helix</keyword>
<dbReference type="SFLD" id="SFLDF00027">
    <property type="entry name" value="p-type_atpase"/>
    <property type="match status" value="1"/>
</dbReference>
<dbReference type="GO" id="GO:0005524">
    <property type="term" value="F:ATP binding"/>
    <property type="evidence" value="ECO:0007669"/>
    <property type="project" value="UniProtKB-KW"/>
</dbReference>
<dbReference type="InterPro" id="IPR059000">
    <property type="entry name" value="ATPase_P-type_domA"/>
</dbReference>
<evidence type="ECO:0000259" key="17">
    <source>
        <dbReference type="SMART" id="SM00831"/>
    </source>
</evidence>
<dbReference type="InterPro" id="IPR023298">
    <property type="entry name" value="ATPase_P-typ_TM_dom_sf"/>
</dbReference>
<keyword evidence="13" id="KW-0406">Ion transport</keyword>
<dbReference type="PROSITE" id="PS00154">
    <property type="entry name" value="ATPASE_E1_E2"/>
    <property type="match status" value="1"/>
</dbReference>
<keyword evidence="14 16" id="KW-0472">Membrane</keyword>
<dbReference type="SMART" id="SM00831">
    <property type="entry name" value="Cation_ATPase_N"/>
    <property type="match status" value="1"/>
</dbReference>
<dbReference type="AlphaFoldDB" id="A0A9D1F9K7"/>
<dbReference type="PANTHER" id="PTHR24093">
    <property type="entry name" value="CATION TRANSPORTING ATPASE"/>
    <property type="match status" value="1"/>
</dbReference>
<proteinExistence type="predicted"/>
<evidence type="ECO:0000256" key="16">
    <source>
        <dbReference type="SAM" id="Phobius"/>
    </source>
</evidence>
<evidence type="ECO:0000256" key="4">
    <source>
        <dbReference type="ARBA" id="ARBA00022568"/>
    </source>
</evidence>
<dbReference type="SUPFAM" id="SSF56784">
    <property type="entry name" value="HAD-like"/>
    <property type="match status" value="1"/>
</dbReference>
<dbReference type="GO" id="GO:0005388">
    <property type="term" value="F:P-type calcium transporter activity"/>
    <property type="evidence" value="ECO:0007669"/>
    <property type="project" value="UniProtKB-EC"/>
</dbReference>
<dbReference type="PANTHER" id="PTHR24093:SF477">
    <property type="entry name" value="CALCIUM-TRANSPORTING ATPASE"/>
    <property type="match status" value="1"/>
</dbReference>
<keyword evidence="9" id="KW-0067">ATP-binding</keyword>
<dbReference type="InterPro" id="IPR018303">
    <property type="entry name" value="ATPase_P-typ_P_site"/>
</dbReference>
<comment type="caution">
    <text evidence="18">The sequence shown here is derived from an EMBL/GenBank/DDBJ whole genome shotgun (WGS) entry which is preliminary data.</text>
</comment>
<dbReference type="Gene3D" id="3.40.1110.10">
    <property type="entry name" value="Calcium-transporting ATPase, cytoplasmic domain N"/>
    <property type="match status" value="1"/>
</dbReference>
<evidence type="ECO:0000313" key="18">
    <source>
        <dbReference type="EMBL" id="HIS64925.1"/>
    </source>
</evidence>
<feature type="transmembrane region" description="Helical" evidence="16">
    <location>
        <begin position="733"/>
        <end position="757"/>
    </location>
</feature>
<feature type="transmembrane region" description="Helical" evidence="16">
    <location>
        <begin position="812"/>
        <end position="833"/>
    </location>
</feature>
<evidence type="ECO:0000313" key="19">
    <source>
        <dbReference type="Proteomes" id="UP000886741"/>
    </source>
</evidence>
<name>A0A9D1F9K7_9FIRM</name>
<dbReference type="SFLD" id="SFLDG00002">
    <property type="entry name" value="C1.7:_P-type_atpase_like"/>
    <property type="match status" value="1"/>
</dbReference>
<keyword evidence="4" id="KW-0109">Calcium transport</keyword>
<feature type="region of interest" description="Disordered" evidence="15">
    <location>
        <begin position="154"/>
        <end position="174"/>
    </location>
</feature>
<dbReference type="PRINTS" id="PR00120">
    <property type="entry name" value="HATPASE"/>
</dbReference>
<protein>
    <recommendedName>
        <fullName evidence="2">P-type Ca(2+) transporter</fullName>
        <ecNumber evidence="2">7.2.2.10</ecNumber>
    </recommendedName>
</protein>
<keyword evidence="10" id="KW-0460">Magnesium</keyword>
<dbReference type="InterPro" id="IPR044492">
    <property type="entry name" value="P_typ_ATPase_HD_dom"/>
</dbReference>
<evidence type="ECO:0000256" key="11">
    <source>
        <dbReference type="ARBA" id="ARBA00022967"/>
    </source>
</evidence>
<evidence type="ECO:0000256" key="9">
    <source>
        <dbReference type="ARBA" id="ARBA00022840"/>
    </source>
</evidence>
<keyword evidence="5 16" id="KW-0812">Transmembrane</keyword>
<dbReference type="SFLD" id="SFLDS00003">
    <property type="entry name" value="Haloacid_Dehalogenase"/>
    <property type="match status" value="1"/>
</dbReference>
<dbReference type="Gene3D" id="1.20.1110.10">
    <property type="entry name" value="Calcium-transporting ATPase, transmembrane domain"/>
    <property type="match status" value="1"/>
</dbReference>
<evidence type="ECO:0000256" key="15">
    <source>
        <dbReference type="SAM" id="MobiDB-lite"/>
    </source>
</evidence>
<dbReference type="Gene3D" id="2.70.150.10">
    <property type="entry name" value="Calcium-transporting ATPase, cytoplasmic transduction domain A"/>
    <property type="match status" value="1"/>
</dbReference>
<feature type="transmembrane region" description="Helical" evidence="16">
    <location>
        <begin position="279"/>
        <end position="306"/>
    </location>
</feature>
<keyword evidence="11" id="KW-1278">Translocase</keyword>
<evidence type="ECO:0000256" key="8">
    <source>
        <dbReference type="ARBA" id="ARBA00022837"/>
    </source>
</evidence>
<dbReference type="EMBL" id="DVJJ01000089">
    <property type="protein sequence ID" value="HIS64925.1"/>
    <property type="molecule type" value="Genomic_DNA"/>
</dbReference>
<keyword evidence="8" id="KW-0106">Calcium</keyword>
<dbReference type="PRINTS" id="PR00119">
    <property type="entry name" value="CATATPASE"/>
</dbReference>
<evidence type="ECO:0000256" key="6">
    <source>
        <dbReference type="ARBA" id="ARBA00022723"/>
    </source>
</evidence>
<feature type="transmembrane region" description="Helical" evidence="16">
    <location>
        <begin position="839"/>
        <end position="859"/>
    </location>
</feature>
<reference evidence="18" key="1">
    <citation type="submission" date="2020-10" db="EMBL/GenBank/DDBJ databases">
        <authorList>
            <person name="Gilroy R."/>
        </authorList>
    </citation>
    <scope>NUCLEOTIDE SEQUENCE</scope>
    <source>
        <strain evidence="18">ChiBcec16-1751</strain>
    </source>
</reference>
<dbReference type="SUPFAM" id="SSF81660">
    <property type="entry name" value="Metal cation-transporting ATPase, ATP-binding domain N"/>
    <property type="match status" value="1"/>
</dbReference>
<accession>A0A9D1F9K7</accession>
<keyword evidence="7" id="KW-0547">Nucleotide-binding</keyword>
<dbReference type="InterPro" id="IPR006068">
    <property type="entry name" value="ATPase_P-typ_cation-transptr_C"/>
</dbReference>
<evidence type="ECO:0000256" key="5">
    <source>
        <dbReference type="ARBA" id="ARBA00022692"/>
    </source>
</evidence>
<keyword evidence="6" id="KW-0479">Metal-binding</keyword>
<dbReference type="Proteomes" id="UP000886741">
    <property type="component" value="Unassembled WGS sequence"/>
</dbReference>
<dbReference type="NCBIfam" id="TIGR01494">
    <property type="entry name" value="ATPase_P-type"/>
    <property type="match status" value="1"/>
</dbReference>
<dbReference type="InterPro" id="IPR023299">
    <property type="entry name" value="ATPase_P-typ_cyto_dom_N"/>
</dbReference>
<dbReference type="GO" id="GO:0046872">
    <property type="term" value="F:metal ion binding"/>
    <property type="evidence" value="ECO:0007669"/>
    <property type="project" value="UniProtKB-KW"/>
</dbReference>
<dbReference type="EC" id="7.2.2.10" evidence="2"/>
<evidence type="ECO:0000256" key="2">
    <source>
        <dbReference type="ARBA" id="ARBA00012790"/>
    </source>
</evidence>
<gene>
    <name evidence="18" type="ORF">IAA83_06095</name>
</gene>
<feature type="transmembrane region" description="Helical" evidence="16">
    <location>
        <begin position="694"/>
        <end position="713"/>
    </location>
</feature>
<dbReference type="InterPro" id="IPR006408">
    <property type="entry name" value="P-type_ATPase_IIB"/>
</dbReference>
<dbReference type="InterPro" id="IPR008250">
    <property type="entry name" value="ATPase_P-typ_transduc_dom_A_sf"/>
</dbReference>
<dbReference type="InterPro" id="IPR001757">
    <property type="entry name" value="P_typ_ATPase"/>
</dbReference>
<dbReference type="NCBIfam" id="TIGR01517">
    <property type="entry name" value="ATPase-IIB_Ca"/>
    <property type="match status" value="1"/>
</dbReference>
<organism evidence="18 19">
    <name type="scientific">Candidatus Avoscillospira avistercoris</name>
    <dbReference type="NCBI Taxonomy" id="2840707"/>
    <lineage>
        <taxon>Bacteria</taxon>
        <taxon>Bacillati</taxon>
        <taxon>Bacillota</taxon>
        <taxon>Clostridia</taxon>
        <taxon>Eubacteriales</taxon>
        <taxon>Oscillospiraceae</taxon>
        <taxon>Oscillospiraceae incertae sedis</taxon>
        <taxon>Candidatus Avoscillospira</taxon>
    </lineage>
</organism>
<evidence type="ECO:0000256" key="13">
    <source>
        <dbReference type="ARBA" id="ARBA00023065"/>
    </source>
</evidence>
<dbReference type="GO" id="GO:0005886">
    <property type="term" value="C:plasma membrane"/>
    <property type="evidence" value="ECO:0007669"/>
    <property type="project" value="TreeGrafter"/>
</dbReference>
<dbReference type="InterPro" id="IPR023214">
    <property type="entry name" value="HAD_sf"/>
</dbReference>
<sequence>MEMSSRPGLSRAQVEAARRRYGSNAFTRQSRKTFFTRFFESFSDPIIRILLVALGLNLLVSLGEGSWAEPVGIAVAVFLSTFVSTVSECGSERAFARLQQEADAAVCRVKRAEGVRLLPVADVVVGDLVLLQAGERIPADGILLSGSLRVDQSPLNGESKEARKVPAGDAAPKDWSPSVKNQLLRGTVITEGHGILLVCRVGDHTLYGTLAKELQADALESPMKARLGQLARSISRLGYTAAGLIAFADLFNAILLDNNFYMPAIVSCLQDPAFVLSRLFHAALLAIAIVVVAVPEGLPMMIAVVLSANMLRMKRDNVMVRKLVGIETAGSMNILFTDKTGTLTAGTMAVDAFYSADGHSSSRLSDIADGSLRQLAAQVCAGCNEAMLVQGRPTGGNSTDRAVLAFAADGAGTVKAEPVLAFDSSRKYACARLSGPRPLLLYKGAPEVLLPRCREYYDRRGRRCGGVPGSLSRTMERLTDRAMRVLLLAVGSGDPQTCPLTLVGLLAIRDPLRPGVREAVAQVRGAGIQTVMITGDNRRTAQAVAMEAGIAQEGDLILTSEELGRLSDEKLRAALPKLRVVARALPSDKSRLVRAAQDLGLVAGMTGDGINDAPALKLADVGFAMGSGTEVAREAGDIVILDDNFASIARAVRYGRTIFKSIRKFLTFQLTMNLCAVGVSLLAPFIGIDTPVTVTQMLWVNLIMDTLGGLAFAGEPPLERYMQEPPKGRDEPILTRAMMGHILTTGLYTVLLCTVFLRHPWFRLRFGYLDSYVGYLTAFFTLFIFCGIFNAFNARTTRRYLLANLRRNPAFVGIFAAVSVIQLLLVFFGGTVFRTTPLPWQDLAAVILLAATVIPFDLLRKCFRGAPKPAAALPDAKTGRTA</sequence>
<dbReference type="InterPro" id="IPR036412">
    <property type="entry name" value="HAD-like_sf"/>
</dbReference>
<dbReference type="Pfam" id="PF00702">
    <property type="entry name" value="Hydrolase"/>
    <property type="match status" value="1"/>
</dbReference>
<feature type="transmembrane region" description="Helical" evidence="16">
    <location>
        <begin position="665"/>
        <end position="688"/>
    </location>
</feature>
<evidence type="ECO:0000256" key="1">
    <source>
        <dbReference type="ARBA" id="ARBA00004141"/>
    </source>
</evidence>
<reference evidence="18" key="2">
    <citation type="journal article" date="2021" name="PeerJ">
        <title>Extensive microbial diversity within the chicken gut microbiome revealed by metagenomics and culture.</title>
        <authorList>
            <person name="Gilroy R."/>
            <person name="Ravi A."/>
            <person name="Getino M."/>
            <person name="Pursley I."/>
            <person name="Horton D.L."/>
            <person name="Alikhan N.F."/>
            <person name="Baker D."/>
            <person name="Gharbi K."/>
            <person name="Hall N."/>
            <person name="Watson M."/>
            <person name="Adriaenssens E.M."/>
            <person name="Foster-Nyarko E."/>
            <person name="Jarju S."/>
            <person name="Secka A."/>
            <person name="Antonio M."/>
            <person name="Oren A."/>
            <person name="Chaudhuri R.R."/>
            <person name="La Ragione R."/>
            <person name="Hildebrand F."/>
            <person name="Pallen M.J."/>
        </authorList>
    </citation>
    <scope>NUCLEOTIDE SEQUENCE</scope>
    <source>
        <strain evidence="18">ChiBcec16-1751</strain>
    </source>
</reference>
<dbReference type="Pfam" id="PF00689">
    <property type="entry name" value="Cation_ATPase_C"/>
    <property type="match status" value="1"/>
</dbReference>
<feature type="transmembrane region" description="Helical" evidence="16">
    <location>
        <begin position="237"/>
        <end position="256"/>
    </location>
</feature>
<keyword evidence="3" id="KW-0813">Transport</keyword>
<evidence type="ECO:0000256" key="14">
    <source>
        <dbReference type="ARBA" id="ARBA00023136"/>
    </source>
</evidence>
<comment type="subcellular location">
    <subcellularLocation>
        <location evidence="1">Membrane</location>
        <topology evidence="1">Multi-pass membrane protein</topology>
    </subcellularLocation>
</comment>
<evidence type="ECO:0000256" key="7">
    <source>
        <dbReference type="ARBA" id="ARBA00022741"/>
    </source>
</evidence>
<evidence type="ECO:0000256" key="10">
    <source>
        <dbReference type="ARBA" id="ARBA00022842"/>
    </source>
</evidence>
<dbReference type="GO" id="GO:0016887">
    <property type="term" value="F:ATP hydrolysis activity"/>
    <property type="evidence" value="ECO:0007669"/>
    <property type="project" value="InterPro"/>
</dbReference>